<evidence type="ECO:0000313" key="2">
    <source>
        <dbReference type="EMBL" id="KZS96402.1"/>
    </source>
</evidence>
<dbReference type="Proteomes" id="UP000076722">
    <property type="component" value="Unassembled WGS sequence"/>
</dbReference>
<accession>A0A164XY37</accession>
<evidence type="ECO:0008006" key="4">
    <source>
        <dbReference type="Google" id="ProtNLM"/>
    </source>
</evidence>
<dbReference type="AlphaFoldDB" id="A0A164XY37"/>
<proteinExistence type="predicted"/>
<evidence type="ECO:0000256" key="1">
    <source>
        <dbReference type="SAM" id="SignalP"/>
    </source>
</evidence>
<dbReference type="EMBL" id="KV419399">
    <property type="protein sequence ID" value="KZS96402.1"/>
    <property type="molecule type" value="Genomic_DNA"/>
</dbReference>
<organism evidence="2 3">
    <name type="scientific">Sistotremastrum niveocremeum HHB9708</name>
    <dbReference type="NCBI Taxonomy" id="1314777"/>
    <lineage>
        <taxon>Eukaryota</taxon>
        <taxon>Fungi</taxon>
        <taxon>Dikarya</taxon>
        <taxon>Basidiomycota</taxon>
        <taxon>Agaricomycotina</taxon>
        <taxon>Agaricomycetes</taxon>
        <taxon>Sistotremastrales</taxon>
        <taxon>Sistotremastraceae</taxon>
        <taxon>Sertulicium</taxon>
        <taxon>Sertulicium niveocremeum</taxon>
    </lineage>
</organism>
<keyword evidence="1" id="KW-0732">Signal</keyword>
<gene>
    <name evidence="2" type="ORF">SISNIDRAFT_313782</name>
</gene>
<keyword evidence="3" id="KW-1185">Reference proteome</keyword>
<sequence length="72" mass="7982">MCGIQGCKLNAKSHLLVALLLTHVLESSIRVRFNVQNPHGRLTRLCTPSPHPLHFGVHLAPPRSIVHTSNIF</sequence>
<protein>
    <recommendedName>
        <fullName evidence="4">Secreted protein</fullName>
    </recommendedName>
</protein>
<name>A0A164XY37_9AGAM</name>
<reference evidence="2 3" key="1">
    <citation type="journal article" date="2016" name="Mol. Biol. Evol.">
        <title>Comparative Genomics of Early-Diverging Mushroom-Forming Fungi Provides Insights into the Origins of Lignocellulose Decay Capabilities.</title>
        <authorList>
            <person name="Nagy L.G."/>
            <person name="Riley R."/>
            <person name="Tritt A."/>
            <person name="Adam C."/>
            <person name="Daum C."/>
            <person name="Floudas D."/>
            <person name="Sun H."/>
            <person name="Yadav J.S."/>
            <person name="Pangilinan J."/>
            <person name="Larsson K.H."/>
            <person name="Matsuura K."/>
            <person name="Barry K."/>
            <person name="Labutti K."/>
            <person name="Kuo R."/>
            <person name="Ohm R.A."/>
            <person name="Bhattacharya S.S."/>
            <person name="Shirouzu T."/>
            <person name="Yoshinaga Y."/>
            <person name="Martin F.M."/>
            <person name="Grigoriev I.V."/>
            <person name="Hibbett D.S."/>
        </authorList>
    </citation>
    <scope>NUCLEOTIDE SEQUENCE [LARGE SCALE GENOMIC DNA]</scope>
    <source>
        <strain evidence="2 3">HHB9708</strain>
    </source>
</reference>
<evidence type="ECO:0000313" key="3">
    <source>
        <dbReference type="Proteomes" id="UP000076722"/>
    </source>
</evidence>
<feature type="chain" id="PRO_5007854522" description="Secreted protein" evidence="1">
    <location>
        <begin position="27"/>
        <end position="72"/>
    </location>
</feature>
<feature type="signal peptide" evidence="1">
    <location>
        <begin position="1"/>
        <end position="26"/>
    </location>
</feature>